<feature type="domain" description="TonB-dependent receptor-like beta-barrel" evidence="16">
    <location>
        <begin position="270"/>
        <end position="739"/>
    </location>
</feature>
<dbReference type="InterPro" id="IPR010916">
    <property type="entry name" value="TonB_box_CS"/>
</dbReference>
<keyword evidence="4" id="KW-0410">Iron transport</keyword>
<dbReference type="InParanoid" id="A0A3N0VHE4"/>
<keyword evidence="19" id="KW-1185">Reference proteome</keyword>
<evidence type="ECO:0000256" key="7">
    <source>
        <dbReference type="ARBA" id="ARBA00023065"/>
    </source>
</evidence>
<dbReference type="SUPFAM" id="SSF56935">
    <property type="entry name" value="Porins"/>
    <property type="match status" value="1"/>
</dbReference>
<gene>
    <name evidence="18" type="ORF">ED208_06845</name>
</gene>
<comment type="similarity">
    <text evidence="11 13">Belongs to the TonB-dependent receptor family.</text>
</comment>
<dbReference type="AlphaFoldDB" id="A0A3N0VHE4"/>
<keyword evidence="6" id="KW-0408">Iron</keyword>
<comment type="subcellular location">
    <subcellularLocation>
        <location evidence="1 11">Cell outer membrane</location>
        <topology evidence="1 11">Multi-pass membrane protein</topology>
    </subcellularLocation>
</comment>
<keyword evidence="2 11" id="KW-0813">Transport</keyword>
<evidence type="ECO:0000256" key="4">
    <source>
        <dbReference type="ARBA" id="ARBA00022496"/>
    </source>
</evidence>
<keyword evidence="5 11" id="KW-0812">Transmembrane</keyword>
<dbReference type="Proteomes" id="UP000282106">
    <property type="component" value="Unassembled WGS sequence"/>
</dbReference>
<dbReference type="InterPro" id="IPR039426">
    <property type="entry name" value="TonB-dep_rcpt-like"/>
</dbReference>
<keyword evidence="10 11" id="KW-0998">Cell outer membrane</keyword>
<dbReference type="GO" id="GO:0006826">
    <property type="term" value="P:iron ion transport"/>
    <property type="evidence" value="ECO:0007669"/>
    <property type="project" value="UniProtKB-KW"/>
</dbReference>
<sequence>MSILTSSLPRAGLLAATLLLALPVGAQNAAPEPLAAIPVQALPPSQAPASAERDASAVQLDTVVVRGEKLGRKLSETTTSVSVYGGKNIEDMGDANLGDLLRRAANTTANEEGNFSIRGIGQAGAAGGTGAPLISVQVDGVTLDRTSQQGAADELFDVEQVEVLRGAQSTSQGRNALAGAIVVNTREPTRDWELRTRLGLAQRDGREFAAAGGGPLSETLAFRLLGSFENDDGFVTHLPDGNRDFARSQKSLGRAKLAWTPMDRFDSLLTVGGDRYSGQPDYNIESGEAGSDPAQRRTSTVSVPSYDLSRGGLASWRNRWRFAEGWTLTALSAYMRTQQDYIRDFDGLAEDGGENQVYSHGRNTTQELRLNLKDVGPLTGVIGVYAGRFRDHNIYYSDKVFVTLPEATGIPLPVLGELVGVELDFSNQANKDARNLAGFAEFDIKLPWRLTATLGLRYDRETLTSVSESSTSRAEAMIAAPEGLASVPLAGPLLEQLLALQPGIDVRPLLIQIPGVLPDTGGEQRGHTQYSALLPKLGLRWAFAPAWSLFTSYTEAYRAGGVDVDTETGESLPYDPEYTQNYELGLRADYARFDFATNLFYTEWRDQQVPVLRGRFYVTENAARSRLHGGEASLGWRPLRPLRLQLALGTTSTEFLDYRTSSADYSGHQFIFAPRTTGSLGAVWRHRGVMAALNLSTRSKSYTSPANSETERSEARTLLDGRIGLEDRRWRLYLYGRNLLNADFVTETYQFPKGYTGASSARGYASYSAPRTFGMQMEFQL</sequence>
<dbReference type="InterPro" id="IPR036942">
    <property type="entry name" value="Beta-barrel_TonB_sf"/>
</dbReference>
<reference evidence="18 19" key="1">
    <citation type="submission" date="2018-10" db="EMBL/GenBank/DDBJ databases">
        <authorList>
            <person name="Chen W.-M."/>
        </authorList>
    </citation>
    <scope>NUCLEOTIDE SEQUENCE [LARGE SCALE GENOMIC DNA]</scope>
    <source>
        <strain evidence="18 19">THS-13</strain>
    </source>
</reference>
<evidence type="ECO:0000256" key="2">
    <source>
        <dbReference type="ARBA" id="ARBA00022448"/>
    </source>
</evidence>
<dbReference type="PROSITE" id="PS00430">
    <property type="entry name" value="TONB_DEPENDENT_REC_1"/>
    <property type="match status" value="1"/>
</dbReference>
<organism evidence="18 19">
    <name type="scientific">Stagnimonas aquatica</name>
    <dbReference type="NCBI Taxonomy" id="2689987"/>
    <lineage>
        <taxon>Bacteria</taxon>
        <taxon>Pseudomonadati</taxon>
        <taxon>Pseudomonadota</taxon>
        <taxon>Gammaproteobacteria</taxon>
        <taxon>Nevskiales</taxon>
        <taxon>Nevskiaceae</taxon>
        <taxon>Stagnimonas</taxon>
    </lineage>
</organism>
<evidence type="ECO:0000256" key="14">
    <source>
        <dbReference type="SAM" id="MobiDB-lite"/>
    </source>
</evidence>
<dbReference type="Pfam" id="PF00593">
    <property type="entry name" value="TonB_dep_Rec_b-barrel"/>
    <property type="match status" value="1"/>
</dbReference>
<name>A0A3N0VHE4_9GAMM</name>
<evidence type="ECO:0000256" key="15">
    <source>
        <dbReference type="SAM" id="SignalP"/>
    </source>
</evidence>
<dbReference type="EMBL" id="RJVO01000002">
    <property type="protein sequence ID" value="ROH92080.1"/>
    <property type="molecule type" value="Genomic_DNA"/>
</dbReference>
<keyword evidence="9 11" id="KW-0472">Membrane</keyword>
<feature type="domain" description="TonB-dependent receptor plug" evidence="17">
    <location>
        <begin position="74"/>
        <end position="180"/>
    </location>
</feature>
<dbReference type="PROSITE" id="PS52016">
    <property type="entry name" value="TONB_DEPENDENT_REC_3"/>
    <property type="match status" value="1"/>
</dbReference>
<evidence type="ECO:0000256" key="12">
    <source>
        <dbReference type="PROSITE-ProRule" id="PRU10143"/>
    </source>
</evidence>
<accession>A0A3N0VHE4</accession>
<dbReference type="Gene3D" id="2.40.170.20">
    <property type="entry name" value="TonB-dependent receptor, beta-barrel domain"/>
    <property type="match status" value="1"/>
</dbReference>
<keyword evidence="3 11" id="KW-1134">Transmembrane beta strand</keyword>
<dbReference type="Pfam" id="PF07715">
    <property type="entry name" value="Plug"/>
    <property type="match status" value="1"/>
</dbReference>
<feature type="short sequence motif" description="TonB box" evidence="12">
    <location>
        <begin position="62"/>
        <end position="68"/>
    </location>
</feature>
<keyword evidence="7" id="KW-0406">Ion transport</keyword>
<evidence type="ECO:0000256" key="1">
    <source>
        <dbReference type="ARBA" id="ARBA00004571"/>
    </source>
</evidence>
<dbReference type="GO" id="GO:0009279">
    <property type="term" value="C:cell outer membrane"/>
    <property type="evidence" value="ECO:0007669"/>
    <property type="project" value="UniProtKB-SubCell"/>
</dbReference>
<dbReference type="RefSeq" id="WP_123211123.1">
    <property type="nucleotide sequence ID" value="NZ_RJVO01000002.1"/>
</dbReference>
<evidence type="ECO:0000256" key="3">
    <source>
        <dbReference type="ARBA" id="ARBA00022452"/>
    </source>
</evidence>
<evidence type="ECO:0000313" key="19">
    <source>
        <dbReference type="Proteomes" id="UP000282106"/>
    </source>
</evidence>
<feature type="region of interest" description="Disordered" evidence="14">
    <location>
        <begin position="279"/>
        <end position="302"/>
    </location>
</feature>
<dbReference type="PANTHER" id="PTHR32552">
    <property type="entry name" value="FERRICHROME IRON RECEPTOR-RELATED"/>
    <property type="match status" value="1"/>
</dbReference>
<dbReference type="PANTHER" id="PTHR32552:SF81">
    <property type="entry name" value="TONB-DEPENDENT OUTER MEMBRANE RECEPTOR"/>
    <property type="match status" value="1"/>
</dbReference>
<evidence type="ECO:0000256" key="6">
    <source>
        <dbReference type="ARBA" id="ARBA00023004"/>
    </source>
</evidence>
<keyword evidence="8 12" id="KW-0798">TonB box</keyword>
<evidence type="ECO:0000256" key="11">
    <source>
        <dbReference type="PROSITE-ProRule" id="PRU01360"/>
    </source>
</evidence>
<dbReference type="InterPro" id="IPR012910">
    <property type="entry name" value="Plug_dom"/>
</dbReference>
<evidence type="ECO:0000259" key="16">
    <source>
        <dbReference type="Pfam" id="PF00593"/>
    </source>
</evidence>
<comment type="caution">
    <text evidence="18">The sequence shown here is derived from an EMBL/GenBank/DDBJ whole genome shotgun (WGS) entry which is preliminary data.</text>
</comment>
<proteinExistence type="inferred from homology"/>
<feature type="chain" id="PRO_5017987066" evidence="15">
    <location>
        <begin position="27"/>
        <end position="781"/>
    </location>
</feature>
<keyword evidence="18" id="KW-0675">Receptor</keyword>
<dbReference type="InterPro" id="IPR000531">
    <property type="entry name" value="Beta-barrel_TonB"/>
</dbReference>
<evidence type="ECO:0000256" key="9">
    <source>
        <dbReference type="ARBA" id="ARBA00023136"/>
    </source>
</evidence>
<evidence type="ECO:0000256" key="8">
    <source>
        <dbReference type="ARBA" id="ARBA00023077"/>
    </source>
</evidence>
<evidence type="ECO:0000313" key="18">
    <source>
        <dbReference type="EMBL" id="ROH92080.1"/>
    </source>
</evidence>
<feature type="signal peptide" evidence="15">
    <location>
        <begin position="1"/>
        <end position="26"/>
    </location>
</feature>
<keyword evidence="15" id="KW-0732">Signal</keyword>
<protein>
    <submittedName>
        <fullName evidence="18">TonB-dependent receptor</fullName>
    </submittedName>
</protein>
<evidence type="ECO:0000259" key="17">
    <source>
        <dbReference type="Pfam" id="PF07715"/>
    </source>
</evidence>
<evidence type="ECO:0000256" key="5">
    <source>
        <dbReference type="ARBA" id="ARBA00022692"/>
    </source>
</evidence>
<evidence type="ECO:0000256" key="10">
    <source>
        <dbReference type="ARBA" id="ARBA00023237"/>
    </source>
</evidence>
<evidence type="ECO:0000256" key="13">
    <source>
        <dbReference type="RuleBase" id="RU003357"/>
    </source>
</evidence>